<name>M0AJZ1_9EURY</name>
<dbReference type="PANTHER" id="PTHR30411">
    <property type="entry name" value="CYTOPLASMIC PROTEIN"/>
    <property type="match status" value="1"/>
</dbReference>
<dbReference type="EMBL" id="AOIN01000059">
    <property type="protein sequence ID" value="ELY98990.1"/>
    <property type="molecule type" value="Genomic_DNA"/>
</dbReference>
<keyword evidence="3" id="KW-1185">Reference proteome</keyword>
<keyword evidence="2" id="KW-0436">Ligase</keyword>
<dbReference type="Gene3D" id="3.90.960.10">
    <property type="entry name" value="YbaK/aminoacyl-tRNA synthetase-associated domain"/>
    <property type="match status" value="1"/>
</dbReference>
<dbReference type="GO" id="GO:0002161">
    <property type="term" value="F:aminoacyl-tRNA deacylase activity"/>
    <property type="evidence" value="ECO:0007669"/>
    <property type="project" value="InterPro"/>
</dbReference>
<dbReference type="InterPro" id="IPR007214">
    <property type="entry name" value="YbaK/aa-tRNA-synth-assoc-dom"/>
</dbReference>
<comment type="caution">
    <text evidence="2">The sequence shown here is derived from an EMBL/GenBank/DDBJ whole genome shotgun (WGS) entry which is preliminary data.</text>
</comment>
<dbReference type="RefSeq" id="WP_006167542.1">
    <property type="nucleotide sequence ID" value="NZ_AOIN01000059.1"/>
</dbReference>
<evidence type="ECO:0000313" key="2">
    <source>
        <dbReference type="EMBL" id="ELY98990.1"/>
    </source>
</evidence>
<protein>
    <submittedName>
        <fullName evidence="2">YbaK/prolyl-tRNA synthetase associated domain-containing protein</fullName>
    </submittedName>
</protein>
<accession>M0AJZ1</accession>
<dbReference type="Proteomes" id="UP000011693">
    <property type="component" value="Unassembled WGS sequence"/>
</dbReference>
<dbReference type="InterPro" id="IPR036754">
    <property type="entry name" value="YbaK/aa-tRNA-synt-asso_dom_sf"/>
</dbReference>
<evidence type="ECO:0000313" key="3">
    <source>
        <dbReference type="Proteomes" id="UP000011693"/>
    </source>
</evidence>
<proteinExistence type="predicted"/>
<dbReference type="STRING" id="1227492.C482_10551"/>
<feature type="domain" description="YbaK/aminoacyl-tRNA synthetase-associated" evidence="1">
    <location>
        <begin position="27"/>
        <end position="147"/>
    </location>
</feature>
<dbReference type="AlphaFoldDB" id="M0AJZ1"/>
<reference evidence="2 3" key="1">
    <citation type="journal article" date="2014" name="PLoS Genet.">
        <title>Phylogenetically driven sequencing of extremely halophilic archaea reveals strategies for static and dynamic osmo-response.</title>
        <authorList>
            <person name="Becker E.A."/>
            <person name="Seitzer P.M."/>
            <person name="Tritt A."/>
            <person name="Larsen D."/>
            <person name="Krusor M."/>
            <person name="Yao A.I."/>
            <person name="Wu D."/>
            <person name="Madern D."/>
            <person name="Eisen J.A."/>
            <person name="Darling A.E."/>
            <person name="Facciotti M.T."/>
        </authorList>
    </citation>
    <scope>NUCLEOTIDE SEQUENCE [LARGE SCALE GENOMIC DNA]</scope>
    <source>
        <strain evidence="2 3">JCM 10990</strain>
    </source>
</reference>
<dbReference type="Pfam" id="PF04073">
    <property type="entry name" value="tRNA_edit"/>
    <property type="match status" value="1"/>
</dbReference>
<evidence type="ECO:0000259" key="1">
    <source>
        <dbReference type="Pfam" id="PF04073"/>
    </source>
</evidence>
<organism evidence="2 3">
    <name type="scientific">Natrialba chahannaoensis JCM 10990</name>
    <dbReference type="NCBI Taxonomy" id="1227492"/>
    <lineage>
        <taxon>Archaea</taxon>
        <taxon>Methanobacteriati</taxon>
        <taxon>Methanobacteriota</taxon>
        <taxon>Stenosarchaea group</taxon>
        <taxon>Halobacteria</taxon>
        <taxon>Halobacteriales</taxon>
        <taxon>Natrialbaceae</taxon>
        <taxon>Natrialba</taxon>
    </lineage>
</organism>
<dbReference type="SUPFAM" id="SSF55826">
    <property type="entry name" value="YbaK/ProRS associated domain"/>
    <property type="match status" value="1"/>
</dbReference>
<gene>
    <name evidence="2" type="ORF">C482_10551</name>
</gene>
<keyword evidence="2" id="KW-0030">Aminoacyl-tRNA synthetase</keyword>
<sequence length="158" mass="16785">MHPRAQSFAEQARTEFDFDPAIEEFPEGTKTAADAADAVGCEVGQIASSLVFDINGSLVVSVTSGANRVREAALADTFDAATGDVAMADADRIREEIGWSIGGVPPFCHERSAPVVIDETLLEYDTVWAAAGTPEAVFPIDPDRLRRYADALPASVAE</sequence>
<dbReference type="OrthoDB" id="27691at2157"/>
<dbReference type="PANTHER" id="PTHR30411:SF1">
    <property type="entry name" value="CYTOPLASMIC PROTEIN"/>
    <property type="match status" value="1"/>
</dbReference>
<dbReference type="CDD" id="cd04333">
    <property type="entry name" value="ProX_deacylase"/>
    <property type="match status" value="1"/>
</dbReference>
<dbReference type="PATRIC" id="fig|1227492.4.peg.2077"/>
<dbReference type="GO" id="GO:0004812">
    <property type="term" value="F:aminoacyl-tRNA ligase activity"/>
    <property type="evidence" value="ECO:0007669"/>
    <property type="project" value="UniProtKB-KW"/>
</dbReference>